<evidence type="ECO:0000256" key="1">
    <source>
        <dbReference type="SAM" id="MobiDB-lite"/>
    </source>
</evidence>
<feature type="compositionally biased region" description="Low complexity" evidence="1">
    <location>
        <begin position="208"/>
        <end position="223"/>
    </location>
</feature>
<gene>
    <name evidence="2" type="ORF">FOZ62_018869</name>
</gene>
<comment type="caution">
    <text evidence="2">The sequence shown here is derived from an EMBL/GenBank/DDBJ whole genome shotgun (WGS) entry which is preliminary data.</text>
</comment>
<evidence type="ECO:0000313" key="2">
    <source>
        <dbReference type="EMBL" id="KAF4703419.1"/>
    </source>
</evidence>
<feature type="region of interest" description="Disordered" evidence="1">
    <location>
        <begin position="158"/>
        <end position="180"/>
    </location>
</feature>
<accession>A0A7J6Q4K9</accession>
<evidence type="ECO:0000313" key="3">
    <source>
        <dbReference type="Proteomes" id="UP000574390"/>
    </source>
</evidence>
<name>A0A7J6Q4K9_PEROL</name>
<feature type="region of interest" description="Disordered" evidence="1">
    <location>
        <begin position="202"/>
        <end position="223"/>
    </location>
</feature>
<feature type="compositionally biased region" description="Low complexity" evidence="1">
    <location>
        <begin position="160"/>
        <end position="180"/>
    </location>
</feature>
<organism evidence="2 3">
    <name type="scientific">Perkinsus olseni</name>
    <name type="common">Perkinsus atlanticus</name>
    <dbReference type="NCBI Taxonomy" id="32597"/>
    <lineage>
        <taxon>Eukaryota</taxon>
        <taxon>Sar</taxon>
        <taxon>Alveolata</taxon>
        <taxon>Perkinsozoa</taxon>
        <taxon>Perkinsea</taxon>
        <taxon>Perkinsida</taxon>
        <taxon>Perkinsidae</taxon>
        <taxon>Perkinsus</taxon>
    </lineage>
</organism>
<proteinExistence type="predicted"/>
<protein>
    <submittedName>
        <fullName evidence="2">Uncharacterized protein</fullName>
    </submittedName>
</protein>
<dbReference type="AlphaFoldDB" id="A0A7J6Q4K9"/>
<reference evidence="2 3" key="1">
    <citation type="submission" date="2020-04" db="EMBL/GenBank/DDBJ databases">
        <title>Perkinsus olseni comparative genomics.</title>
        <authorList>
            <person name="Bogema D.R."/>
        </authorList>
    </citation>
    <scope>NUCLEOTIDE SEQUENCE [LARGE SCALE GENOMIC DNA]</scope>
    <source>
        <strain evidence="2">ATCC PRA-205</strain>
    </source>
</reference>
<sequence>FQHPHHRHLRLMLRRGAQPAATLARLVYLPLHLHLHRRHRLLLLMIGHDDLHLVGAPEVEGKQLHRFAIVIAGLIRTTAARSSLTGNLTYNPSGSMTVVEKEKKMEHEKKRVLLQCTESIRKLLSKMNEPGITDKQKGKYKMMIKRIKETMDTLDKGHHPAAAAHHTNAKPAAVASASSSTAEAADRKVLLPPRVLQSHNLLPATSESALSQASPATPTAAAK</sequence>
<dbReference type="EMBL" id="JABANM010032148">
    <property type="protein sequence ID" value="KAF4703419.1"/>
    <property type="molecule type" value="Genomic_DNA"/>
</dbReference>
<dbReference type="Proteomes" id="UP000574390">
    <property type="component" value="Unassembled WGS sequence"/>
</dbReference>
<feature type="non-terminal residue" evidence="2">
    <location>
        <position position="223"/>
    </location>
</feature>